<accession>A0AAN3ACQ9</accession>
<sequence length="109" mass="13011">MEETMLHRTTARRERRAAIRRRRILCSNEHSKLCFRPTGSVLSDENHLPDLTVGVFPPKSEILMRKRVWTQYPKEYERRSESENRQKAQKRSGGLQIQLPPECRREHEV</sequence>
<protein>
    <submittedName>
        <fullName evidence="2">Uncharacterized protein</fullName>
    </submittedName>
</protein>
<proteinExistence type="predicted"/>
<dbReference type="Proteomes" id="UP000005475">
    <property type="component" value="Unassembled WGS sequence"/>
</dbReference>
<evidence type="ECO:0000313" key="2">
    <source>
        <dbReference type="EMBL" id="EDO13855.1"/>
    </source>
</evidence>
<dbReference type="EMBL" id="AAXF02000033">
    <property type="protein sequence ID" value="EDO13855.1"/>
    <property type="molecule type" value="Genomic_DNA"/>
</dbReference>
<dbReference type="AlphaFoldDB" id="A0AAN3ACQ9"/>
<reference evidence="2 3" key="1">
    <citation type="submission" date="2007-03" db="EMBL/GenBank/DDBJ databases">
        <authorList>
            <person name="Fulton L."/>
            <person name="Clifton S."/>
            <person name="Fulton B."/>
            <person name="Xu J."/>
            <person name="Minx P."/>
            <person name="Pepin K.H."/>
            <person name="Johnson M."/>
            <person name="Thiruvilangam P."/>
            <person name="Bhonagiri V."/>
            <person name="Nash W.E."/>
            <person name="Mardis E.R."/>
            <person name="Wilson R.K."/>
        </authorList>
    </citation>
    <scope>NUCLEOTIDE SEQUENCE [LARGE SCALE GENOMIC DNA]</scope>
    <source>
        <strain evidence="3">ATCC 8483 / DSM 1896 / JCM 5824 / BCRC 10623 / CCUG 4943 / NCTC 11153</strain>
    </source>
</reference>
<evidence type="ECO:0000313" key="3">
    <source>
        <dbReference type="Proteomes" id="UP000005475"/>
    </source>
</evidence>
<evidence type="ECO:0000256" key="1">
    <source>
        <dbReference type="SAM" id="MobiDB-lite"/>
    </source>
</evidence>
<feature type="compositionally biased region" description="Basic and acidic residues" evidence="1">
    <location>
        <begin position="75"/>
        <end position="86"/>
    </location>
</feature>
<reference evidence="3" key="2">
    <citation type="submission" date="2007-04" db="EMBL/GenBank/DDBJ databases">
        <title>Draft genome sequence of Bacteroides ovatus (ATCC 8483).</title>
        <authorList>
            <person name="Sudarsanam P."/>
            <person name="Ley R."/>
            <person name="Guruge J."/>
            <person name="Turnbaugh P.J."/>
            <person name="Mahowald M."/>
            <person name="Liep D."/>
            <person name="Gordon J."/>
        </authorList>
    </citation>
    <scope>NUCLEOTIDE SEQUENCE [LARGE SCALE GENOMIC DNA]</scope>
    <source>
        <strain evidence="3">ATCC 8483 / DSM 1896 / JCM 5824 / BCRC 10623 / CCUG 4943 / NCTC 11153</strain>
    </source>
</reference>
<gene>
    <name evidence="2" type="ORF">BACOVA_00480</name>
</gene>
<feature type="region of interest" description="Disordered" evidence="1">
    <location>
        <begin position="75"/>
        <end position="109"/>
    </location>
</feature>
<name>A0AAN3ACQ9_BACO1</name>
<comment type="caution">
    <text evidence="2">The sequence shown here is derived from an EMBL/GenBank/DDBJ whole genome shotgun (WGS) entry which is preliminary data.</text>
</comment>
<organism evidence="2 3">
    <name type="scientific">Bacteroides ovatus (strain ATCC 8483 / DSM 1896 / JCM 5824 / BCRC 10623 / CCUG 4943 / NCTC 11153)</name>
    <dbReference type="NCBI Taxonomy" id="411476"/>
    <lineage>
        <taxon>Bacteria</taxon>
        <taxon>Pseudomonadati</taxon>
        <taxon>Bacteroidota</taxon>
        <taxon>Bacteroidia</taxon>
        <taxon>Bacteroidales</taxon>
        <taxon>Bacteroidaceae</taxon>
        <taxon>Bacteroides</taxon>
    </lineage>
</organism>